<name>I4EJ58_9BACT</name>
<accession>I4EJ58</accession>
<sequence>MEFRFHGNAIHEGDAEELVEREAQLIDRRFADVNNDLKRLDVDLHYHEKTDSYRTKLVFHAPDRQIAADGHASKLDTSIRRAFDDLEDKVDEYLARRRHEPQIHREQIARRAKEEGA</sequence>
<keyword evidence="2" id="KW-1185">Reference proteome</keyword>
<evidence type="ECO:0000313" key="2">
    <source>
        <dbReference type="Proteomes" id="UP000004221"/>
    </source>
</evidence>
<reference evidence="1 2" key="1">
    <citation type="journal article" date="2012" name="ISME J.">
        <title>Nitrification expanded: discovery, physiology and genomics of a nitrite-oxidizing bacterium from the phylum Chloroflexi.</title>
        <authorList>
            <person name="Sorokin D.Y."/>
            <person name="Lucker S."/>
            <person name="Vejmelkova D."/>
            <person name="Kostrikina N.A."/>
            <person name="Kleerebezem R."/>
            <person name="Rijpstra W.I."/>
            <person name="Damste J.S."/>
            <person name="Le Paslier D."/>
            <person name="Muyzer G."/>
            <person name="Wagner M."/>
            <person name="van Loosdrecht M.C."/>
            <person name="Daims H."/>
        </authorList>
    </citation>
    <scope>NUCLEOTIDE SEQUENCE [LARGE SCALE GENOMIC DNA]</scope>
    <source>
        <strain evidence="2">none</strain>
    </source>
</reference>
<protein>
    <recommendedName>
        <fullName evidence="3">Ribosomal subunit interface protein</fullName>
    </recommendedName>
</protein>
<evidence type="ECO:0000313" key="1">
    <source>
        <dbReference type="EMBL" id="CCF84720.1"/>
    </source>
</evidence>
<dbReference type="InterPro" id="IPR036567">
    <property type="entry name" value="RHF-like"/>
</dbReference>
<comment type="caution">
    <text evidence="1">The sequence shown here is derived from an EMBL/GenBank/DDBJ whole genome shotgun (WGS) entry which is preliminary data.</text>
</comment>
<dbReference type="Proteomes" id="UP000004221">
    <property type="component" value="Unassembled WGS sequence"/>
</dbReference>
<dbReference type="EMBL" id="CAGS01000316">
    <property type="protein sequence ID" value="CCF84720.1"/>
    <property type="molecule type" value="Genomic_DNA"/>
</dbReference>
<dbReference type="Gene3D" id="3.30.160.100">
    <property type="entry name" value="Ribosome hibernation promotion factor-like"/>
    <property type="match status" value="1"/>
</dbReference>
<dbReference type="AlphaFoldDB" id="I4EJ58"/>
<dbReference type="RefSeq" id="WP_008479092.1">
    <property type="nucleotide sequence ID" value="NZ_CAGS01000316.1"/>
</dbReference>
<dbReference type="SUPFAM" id="SSF69754">
    <property type="entry name" value="Ribosome binding protein Y (YfiA homologue)"/>
    <property type="match status" value="1"/>
</dbReference>
<evidence type="ECO:0008006" key="3">
    <source>
        <dbReference type="Google" id="ProtNLM"/>
    </source>
</evidence>
<gene>
    <name evidence="1" type="ORF">NITHO_3830009</name>
</gene>
<organism evidence="1 2">
    <name type="scientific">Nitrolancea hollandica Lb</name>
    <dbReference type="NCBI Taxonomy" id="1129897"/>
    <lineage>
        <taxon>Bacteria</taxon>
        <taxon>Pseudomonadati</taxon>
        <taxon>Thermomicrobiota</taxon>
        <taxon>Thermomicrobia</taxon>
        <taxon>Sphaerobacterales</taxon>
        <taxon>Sphaerobacterineae</taxon>
        <taxon>Sphaerobacteraceae</taxon>
        <taxon>Nitrolancea</taxon>
    </lineage>
</organism>
<proteinExistence type="predicted"/>